<dbReference type="Proteomes" id="UP001055072">
    <property type="component" value="Unassembled WGS sequence"/>
</dbReference>
<evidence type="ECO:0000313" key="1">
    <source>
        <dbReference type="EMBL" id="KAI0088066.1"/>
    </source>
</evidence>
<reference evidence="1" key="1">
    <citation type="journal article" date="2021" name="Environ. Microbiol.">
        <title>Gene family expansions and transcriptome signatures uncover fungal adaptations to wood decay.</title>
        <authorList>
            <person name="Hage H."/>
            <person name="Miyauchi S."/>
            <person name="Viragh M."/>
            <person name="Drula E."/>
            <person name="Min B."/>
            <person name="Chaduli D."/>
            <person name="Navarro D."/>
            <person name="Favel A."/>
            <person name="Norest M."/>
            <person name="Lesage-Meessen L."/>
            <person name="Balint B."/>
            <person name="Merenyi Z."/>
            <person name="de Eugenio L."/>
            <person name="Morin E."/>
            <person name="Martinez A.T."/>
            <person name="Baldrian P."/>
            <person name="Stursova M."/>
            <person name="Martinez M.J."/>
            <person name="Novotny C."/>
            <person name="Magnuson J.K."/>
            <person name="Spatafora J.W."/>
            <person name="Maurice S."/>
            <person name="Pangilinan J."/>
            <person name="Andreopoulos W."/>
            <person name="LaButti K."/>
            <person name="Hundley H."/>
            <person name="Na H."/>
            <person name="Kuo A."/>
            <person name="Barry K."/>
            <person name="Lipzen A."/>
            <person name="Henrissat B."/>
            <person name="Riley R."/>
            <person name="Ahrendt S."/>
            <person name="Nagy L.G."/>
            <person name="Grigoriev I.V."/>
            <person name="Martin F."/>
            <person name="Rosso M.N."/>
        </authorList>
    </citation>
    <scope>NUCLEOTIDE SEQUENCE</scope>
    <source>
        <strain evidence="1">CBS 384.51</strain>
    </source>
</reference>
<accession>A0ACB8U1F9</accession>
<name>A0ACB8U1F9_9APHY</name>
<protein>
    <submittedName>
        <fullName evidence="1">Uncharacterized protein</fullName>
    </submittedName>
</protein>
<sequence>MPNDLAHRIIRKTVEQMPRAFYSETRVVGSENVSKDGPCIVAATHHNMILDPAILSWTMPHRRILHYWSKATLFKNPIVGKILLDTYNIPVDRKSKDRQKLLGGTIKALYQGAPVALFPEGTSYTEPRIMQVKDGAAWAALEYTKQSRESGKGDPVTIVPVAIVYTNKAKYRSQCIVEFCKPIHMDEFIEQYTSGGEREARAAAKRLTARIERRLIDSTVNAPDWDTLYTARMARDLLWADERSVPLEEFVAITQTLIDLFSTAGVTPTFNSIKRKLLAYYSLLEESHLSNSALSTLPLPDTLDPRRTVTVPSRLRTLAVLIGQTLAVAARLPFFALPLIIHLPAYYVARRGGKMVEHEEETQAQNQVVFGLMLTFLIYSILAIIVWASLSYTALGALVGLGLIYGIAWYHNSLIDDTLDSARRLLATWRVLVGVWAPKDWDLSLTSLAQYTIPKVPAESPWVDRNRLRARTPPGTPRLSSPDSGSDTPTPDTAPKRLRKKGQKRLPSRRLIRHVLRARAEAAKALAGLFAQLEGTPNLRVRASRHLAMKYGGTVDEFEEENKFLSPESTVSGTKGPGYPVEDAELEAFIHEELEEPRGWRSAREVASFLRKRGAKIASLKEDVSGGWAAALSSENETEGAATGGEESDAVSEDVVWVPSGGDN</sequence>
<evidence type="ECO:0000313" key="2">
    <source>
        <dbReference type="Proteomes" id="UP001055072"/>
    </source>
</evidence>
<keyword evidence="2" id="KW-1185">Reference proteome</keyword>
<gene>
    <name evidence="1" type="ORF">BDY19DRAFT_207376</name>
</gene>
<proteinExistence type="predicted"/>
<comment type="caution">
    <text evidence="1">The sequence shown here is derived from an EMBL/GenBank/DDBJ whole genome shotgun (WGS) entry which is preliminary data.</text>
</comment>
<organism evidence="1 2">
    <name type="scientific">Irpex rosettiformis</name>
    <dbReference type="NCBI Taxonomy" id="378272"/>
    <lineage>
        <taxon>Eukaryota</taxon>
        <taxon>Fungi</taxon>
        <taxon>Dikarya</taxon>
        <taxon>Basidiomycota</taxon>
        <taxon>Agaricomycotina</taxon>
        <taxon>Agaricomycetes</taxon>
        <taxon>Polyporales</taxon>
        <taxon>Irpicaceae</taxon>
        <taxon>Irpex</taxon>
    </lineage>
</organism>
<dbReference type="EMBL" id="MU274915">
    <property type="protein sequence ID" value="KAI0088066.1"/>
    <property type="molecule type" value="Genomic_DNA"/>
</dbReference>